<sequence>MPPSPLTTTLIQSTFLNALSNILAQLLDQYKKDKPHISLNIPYLVQFVTYGILIVPINVAWQRWLEVTYPGFLFSSSSTSTAATASTSSTLPLSIPATNGASSSESRSRPRAGTGPILNSNGGTELVEVKEKLVPAASTSSTGYGKWLWRPRVSGSGSGSASGPGLGTRQRIFNFAMKFFLDQTAGGVLNIILFVVLINLLKGTSLERAWELVLEDFTPIMLARLKFRPIVSTLLYTVVPLERRVVFGSACGVIWGVYLSLYAAV</sequence>
<keyword evidence="9" id="KW-1185">Reference proteome</keyword>
<accession>A0ABR4JQC0</accession>
<evidence type="ECO:0000313" key="9">
    <source>
        <dbReference type="Proteomes" id="UP001610446"/>
    </source>
</evidence>
<evidence type="ECO:0000256" key="4">
    <source>
        <dbReference type="ARBA" id="ARBA00022989"/>
    </source>
</evidence>
<keyword evidence="4 6" id="KW-1133">Transmembrane helix</keyword>
<evidence type="ECO:0000256" key="5">
    <source>
        <dbReference type="ARBA" id="ARBA00023136"/>
    </source>
</evidence>
<proteinExistence type="inferred from homology"/>
<protein>
    <submittedName>
        <fullName evidence="8">Uncharacterized protein</fullName>
    </submittedName>
</protein>
<comment type="caution">
    <text evidence="8">The sequence shown here is derived from an EMBL/GenBank/DDBJ whole genome shotgun (WGS) entry which is preliminary data.</text>
</comment>
<name>A0ABR4JQC0_9EURO</name>
<dbReference type="PANTHER" id="PTHR11266:SF80">
    <property type="entry name" value="PEROXISOMAL MEMBRANE PROTEIN 2"/>
    <property type="match status" value="1"/>
</dbReference>
<feature type="transmembrane region" description="Helical" evidence="6">
    <location>
        <begin position="179"/>
        <end position="201"/>
    </location>
</feature>
<evidence type="ECO:0000256" key="7">
    <source>
        <dbReference type="SAM" id="MobiDB-lite"/>
    </source>
</evidence>
<dbReference type="PANTHER" id="PTHR11266">
    <property type="entry name" value="PEROXISOMAL MEMBRANE PROTEIN 2, PXMP2 MPV17"/>
    <property type="match status" value="1"/>
</dbReference>
<dbReference type="Proteomes" id="UP001610446">
    <property type="component" value="Unassembled WGS sequence"/>
</dbReference>
<evidence type="ECO:0000256" key="1">
    <source>
        <dbReference type="ARBA" id="ARBA00004141"/>
    </source>
</evidence>
<evidence type="ECO:0000256" key="3">
    <source>
        <dbReference type="ARBA" id="ARBA00022692"/>
    </source>
</evidence>
<feature type="transmembrane region" description="Helical" evidence="6">
    <location>
        <begin position="245"/>
        <end position="264"/>
    </location>
</feature>
<evidence type="ECO:0000256" key="6">
    <source>
        <dbReference type="RuleBase" id="RU363053"/>
    </source>
</evidence>
<gene>
    <name evidence="8" type="ORF">BJY01DRAFT_5269</name>
</gene>
<comment type="similarity">
    <text evidence="2 6">Belongs to the peroxisomal membrane protein PXMP2/4 family.</text>
</comment>
<keyword evidence="5 6" id="KW-0472">Membrane</keyword>
<organism evidence="8 9">
    <name type="scientific">Aspergillus pseudoustus</name>
    <dbReference type="NCBI Taxonomy" id="1810923"/>
    <lineage>
        <taxon>Eukaryota</taxon>
        <taxon>Fungi</taxon>
        <taxon>Dikarya</taxon>
        <taxon>Ascomycota</taxon>
        <taxon>Pezizomycotina</taxon>
        <taxon>Eurotiomycetes</taxon>
        <taxon>Eurotiomycetidae</taxon>
        <taxon>Eurotiales</taxon>
        <taxon>Aspergillaceae</taxon>
        <taxon>Aspergillus</taxon>
        <taxon>Aspergillus subgen. Nidulantes</taxon>
    </lineage>
</organism>
<dbReference type="EMBL" id="JBFXLU010000101">
    <property type="protein sequence ID" value="KAL2842230.1"/>
    <property type="molecule type" value="Genomic_DNA"/>
</dbReference>
<reference evidence="8 9" key="1">
    <citation type="submission" date="2024-07" db="EMBL/GenBank/DDBJ databases">
        <title>Section-level genome sequencing and comparative genomics of Aspergillus sections Usti and Cavernicolus.</title>
        <authorList>
            <consortium name="Lawrence Berkeley National Laboratory"/>
            <person name="Nybo J.L."/>
            <person name="Vesth T.C."/>
            <person name="Theobald S."/>
            <person name="Frisvad J.C."/>
            <person name="Larsen T.O."/>
            <person name="Kjaerboelling I."/>
            <person name="Rothschild-Mancinelli K."/>
            <person name="Lyhne E.K."/>
            <person name="Kogle M.E."/>
            <person name="Barry K."/>
            <person name="Clum A."/>
            <person name="Na H."/>
            <person name="Ledsgaard L."/>
            <person name="Lin J."/>
            <person name="Lipzen A."/>
            <person name="Kuo A."/>
            <person name="Riley R."/>
            <person name="Mondo S."/>
            <person name="Labutti K."/>
            <person name="Haridas S."/>
            <person name="Pangalinan J."/>
            <person name="Salamov A.A."/>
            <person name="Simmons B.A."/>
            <person name="Magnuson J.K."/>
            <person name="Chen J."/>
            <person name="Drula E."/>
            <person name="Henrissat B."/>
            <person name="Wiebenga A."/>
            <person name="Lubbers R.J."/>
            <person name="Gomes A.C."/>
            <person name="Makela M.R."/>
            <person name="Stajich J."/>
            <person name="Grigoriev I.V."/>
            <person name="Mortensen U.H."/>
            <person name="De Vries R.P."/>
            <person name="Baker S.E."/>
            <person name="Andersen M.R."/>
        </authorList>
    </citation>
    <scope>NUCLEOTIDE SEQUENCE [LARGE SCALE GENOMIC DNA]</scope>
    <source>
        <strain evidence="8 9">CBS 123904</strain>
    </source>
</reference>
<feature type="region of interest" description="Disordered" evidence="7">
    <location>
        <begin position="94"/>
        <end position="122"/>
    </location>
</feature>
<dbReference type="InterPro" id="IPR007248">
    <property type="entry name" value="Mpv17_PMP22"/>
</dbReference>
<evidence type="ECO:0000313" key="8">
    <source>
        <dbReference type="EMBL" id="KAL2842230.1"/>
    </source>
</evidence>
<keyword evidence="3 6" id="KW-0812">Transmembrane</keyword>
<evidence type="ECO:0000256" key="2">
    <source>
        <dbReference type="ARBA" id="ARBA00006824"/>
    </source>
</evidence>
<dbReference type="Pfam" id="PF04117">
    <property type="entry name" value="Mpv17_PMP22"/>
    <property type="match status" value="1"/>
</dbReference>
<comment type="subcellular location">
    <subcellularLocation>
        <location evidence="1">Membrane</location>
        <topology evidence="1">Multi-pass membrane protein</topology>
    </subcellularLocation>
</comment>